<evidence type="ECO:0008006" key="3">
    <source>
        <dbReference type="Google" id="ProtNLM"/>
    </source>
</evidence>
<gene>
    <name evidence="1" type="ORF">FHS77_000861</name>
</gene>
<keyword evidence="2" id="KW-1185">Reference proteome</keyword>
<evidence type="ECO:0000313" key="1">
    <source>
        <dbReference type="EMBL" id="MBB6260337.1"/>
    </source>
</evidence>
<protein>
    <recommendedName>
        <fullName evidence="3">Cytoplasmic protein</fullName>
    </recommendedName>
</protein>
<organism evidence="1 2">
    <name type="scientific">Paenochrobactrum gallinarii</name>
    <dbReference type="NCBI Taxonomy" id="643673"/>
    <lineage>
        <taxon>Bacteria</taxon>
        <taxon>Pseudomonadati</taxon>
        <taxon>Pseudomonadota</taxon>
        <taxon>Alphaproteobacteria</taxon>
        <taxon>Hyphomicrobiales</taxon>
        <taxon>Brucellaceae</taxon>
        <taxon>Paenochrobactrum</taxon>
    </lineage>
</organism>
<dbReference type="AlphaFoldDB" id="A0A841LV09"/>
<dbReference type="RefSeq" id="WP_184220440.1">
    <property type="nucleotide sequence ID" value="NZ_JACIIU010000002.1"/>
</dbReference>
<name>A0A841LV09_9HYPH</name>
<sequence>MQCTIFKQNIATFKAEKQRLAQHAVQRAALQILANMDIDKIMVAPLGEKENAMRKLRRLIERERLKGTAGHWSYDLNRHIALKQALDRIKHGLLPQTLPATIQ</sequence>
<accession>A0A841LV09</accession>
<reference evidence="1 2" key="1">
    <citation type="submission" date="2020-08" db="EMBL/GenBank/DDBJ databases">
        <title>Genomic Encyclopedia of Type Strains, Phase IV (KMG-IV): sequencing the most valuable type-strain genomes for metagenomic binning, comparative biology and taxonomic classification.</title>
        <authorList>
            <person name="Goeker M."/>
        </authorList>
    </citation>
    <scope>NUCLEOTIDE SEQUENCE [LARGE SCALE GENOMIC DNA]</scope>
    <source>
        <strain evidence="1 2">DSM 22336</strain>
    </source>
</reference>
<proteinExistence type="predicted"/>
<comment type="caution">
    <text evidence="1">The sequence shown here is derived from an EMBL/GenBank/DDBJ whole genome shotgun (WGS) entry which is preliminary data.</text>
</comment>
<dbReference type="Proteomes" id="UP000555393">
    <property type="component" value="Unassembled WGS sequence"/>
</dbReference>
<dbReference type="EMBL" id="JACIIU010000002">
    <property type="protein sequence ID" value="MBB6260337.1"/>
    <property type="molecule type" value="Genomic_DNA"/>
</dbReference>
<evidence type="ECO:0000313" key="2">
    <source>
        <dbReference type="Proteomes" id="UP000555393"/>
    </source>
</evidence>